<sequence length="234" mass="25723">METDSGVIYGISSQPPVAASLDWLSLNLQYDLREYYEEHCVMARLAKTGGTIVVIQHAIESALGLLNIHDGPGKCLWYQQFEKERLERVEHYKTLLGDEGASLVMTSNNSKFTVDGKGMRSGKGVLSGLGLVRTGERCPPSVWGSDDDSFGAIDEIDEAPSIAKDVLLLGLTILQFSGICRQEFRASESSMASADGIPLQEREVQLLERMLAEEPAERIGIDPYSAHDRTCRSL</sequence>
<evidence type="ECO:0000313" key="2">
    <source>
        <dbReference type="Proteomes" id="UP001165083"/>
    </source>
</evidence>
<reference evidence="1" key="1">
    <citation type="submission" date="2023-04" db="EMBL/GenBank/DDBJ databases">
        <title>Phytophthora lilii NBRC 32176.</title>
        <authorList>
            <person name="Ichikawa N."/>
            <person name="Sato H."/>
            <person name="Tonouchi N."/>
        </authorList>
    </citation>
    <scope>NUCLEOTIDE SEQUENCE</scope>
    <source>
        <strain evidence="1">NBRC 32176</strain>
    </source>
</reference>
<comment type="caution">
    <text evidence="1">The sequence shown here is derived from an EMBL/GenBank/DDBJ whole genome shotgun (WGS) entry which is preliminary data.</text>
</comment>
<dbReference type="EMBL" id="BSXW01000333">
    <property type="protein sequence ID" value="GMF19034.1"/>
    <property type="molecule type" value="Genomic_DNA"/>
</dbReference>
<dbReference type="Proteomes" id="UP001165083">
    <property type="component" value="Unassembled WGS sequence"/>
</dbReference>
<gene>
    <name evidence="1" type="ORF">Plil01_000721100</name>
</gene>
<dbReference type="AlphaFoldDB" id="A0A9W6WWI6"/>
<evidence type="ECO:0000313" key="1">
    <source>
        <dbReference type="EMBL" id="GMF19034.1"/>
    </source>
</evidence>
<proteinExistence type="predicted"/>
<protein>
    <submittedName>
        <fullName evidence="1">Unnamed protein product</fullName>
    </submittedName>
</protein>
<keyword evidence="2" id="KW-1185">Reference proteome</keyword>
<accession>A0A9W6WWI6</accession>
<name>A0A9W6WWI6_9STRA</name>
<organism evidence="1 2">
    <name type="scientific">Phytophthora lilii</name>
    <dbReference type="NCBI Taxonomy" id="2077276"/>
    <lineage>
        <taxon>Eukaryota</taxon>
        <taxon>Sar</taxon>
        <taxon>Stramenopiles</taxon>
        <taxon>Oomycota</taxon>
        <taxon>Peronosporomycetes</taxon>
        <taxon>Peronosporales</taxon>
        <taxon>Peronosporaceae</taxon>
        <taxon>Phytophthora</taxon>
    </lineage>
</organism>